<name>A0A392VS75_9FABA</name>
<evidence type="ECO:0000313" key="1">
    <source>
        <dbReference type="EMBL" id="MCI90289.1"/>
    </source>
</evidence>
<dbReference type="Proteomes" id="UP000265520">
    <property type="component" value="Unassembled WGS sequence"/>
</dbReference>
<accession>A0A392VS75</accession>
<organism evidence="1 2">
    <name type="scientific">Trifolium medium</name>
    <dbReference type="NCBI Taxonomy" id="97028"/>
    <lineage>
        <taxon>Eukaryota</taxon>
        <taxon>Viridiplantae</taxon>
        <taxon>Streptophyta</taxon>
        <taxon>Embryophyta</taxon>
        <taxon>Tracheophyta</taxon>
        <taxon>Spermatophyta</taxon>
        <taxon>Magnoliopsida</taxon>
        <taxon>eudicotyledons</taxon>
        <taxon>Gunneridae</taxon>
        <taxon>Pentapetalae</taxon>
        <taxon>rosids</taxon>
        <taxon>fabids</taxon>
        <taxon>Fabales</taxon>
        <taxon>Fabaceae</taxon>
        <taxon>Papilionoideae</taxon>
        <taxon>50 kb inversion clade</taxon>
        <taxon>NPAAA clade</taxon>
        <taxon>Hologalegina</taxon>
        <taxon>IRL clade</taxon>
        <taxon>Trifolieae</taxon>
        <taxon>Trifolium</taxon>
    </lineage>
</organism>
<keyword evidence="2" id="KW-1185">Reference proteome</keyword>
<comment type="caution">
    <text evidence="1">The sequence shown here is derived from an EMBL/GenBank/DDBJ whole genome shotgun (WGS) entry which is preliminary data.</text>
</comment>
<reference evidence="1 2" key="1">
    <citation type="journal article" date="2018" name="Front. Plant Sci.">
        <title>Red Clover (Trifolium pratense) and Zigzag Clover (T. medium) - A Picture of Genomic Similarities and Differences.</title>
        <authorList>
            <person name="Dluhosova J."/>
            <person name="Istvanek J."/>
            <person name="Nedelnik J."/>
            <person name="Repkova J."/>
        </authorList>
    </citation>
    <scope>NUCLEOTIDE SEQUENCE [LARGE SCALE GENOMIC DNA]</scope>
    <source>
        <strain evidence="2">cv. 10/8</strain>
        <tissue evidence="1">Leaf</tissue>
    </source>
</reference>
<proteinExistence type="predicted"/>
<evidence type="ECO:0000313" key="2">
    <source>
        <dbReference type="Proteomes" id="UP000265520"/>
    </source>
</evidence>
<feature type="non-terminal residue" evidence="1">
    <location>
        <position position="13"/>
    </location>
</feature>
<protein>
    <submittedName>
        <fullName evidence="1">Uncharacterized protein</fullName>
    </submittedName>
</protein>
<dbReference type="EMBL" id="LXQA011240418">
    <property type="protein sequence ID" value="MCI90289.1"/>
    <property type="molecule type" value="Genomic_DNA"/>
</dbReference>
<sequence>MSGELEKSEASAM</sequence>